<dbReference type="PANTHER" id="PTHR43194:SF2">
    <property type="entry name" value="PEROXISOMAL MEMBRANE PROTEIN LPX1"/>
    <property type="match status" value="1"/>
</dbReference>
<proteinExistence type="predicted"/>
<evidence type="ECO:0000313" key="3">
    <source>
        <dbReference type="Proteomes" id="UP000250028"/>
    </source>
</evidence>
<feature type="domain" description="AB hydrolase-1" evidence="1">
    <location>
        <begin position="36"/>
        <end position="278"/>
    </location>
</feature>
<dbReference type="InterPro" id="IPR000073">
    <property type="entry name" value="AB_hydrolase_1"/>
</dbReference>
<dbReference type="AlphaFoldDB" id="A0A2Y8ZVI2"/>
<dbReference type="GO" id="GO:0003824">
    <property type="term" value="F:catalytic activity"/>
    <property type="evidence" value="ECO:0007669"/>
    <property type="project" value="UniProtKB-ARBA"/>
</dbReference>
<dbReference type="InterPro" id="IPR050228">
    <property type="entry name" value="Carboxylesterase_BioH"/>
</dbReference>
<dbReference type="Pfam" id="PF12697">
    <property type="entry name" value="Abhydrolase_6"/>
    <property type="match status" value="1"/>
</dbReference>
<dbReference type="EMBL" id="UESZ01000001">
    <property type="protein sequence ID" value="SSA35536.1"/>
    <property type="molecule type" value="Genomic_DNA"/>
</dbReference>
<dbReference type="Proteomes" id="UP000250028">
    <property type="component" value="Unassembled WGS sequence"/>
</dbReference>
<gene>
    <name evidence="2" type="ORF">SAMN04489750_2899</name>
</gene>
<dbReference type="Gene3D" id="3.40.50.1820">
    <property type="entry name" value="alpha/beta hydrolase"/>
    <property type="match status" value="1"/>
</dbReference>
<dbReference type="PANTHER" id="PTHR43194">
    <property type="entry name" value="HYDROLASE ALPHA/BETA FOLD FAMILY"/>
    <property type="match status" value="1"/>
</dbReference>
<keyword evidence="3" id="KW-1185">Reference proteome</keyword>
<evidence type="ECO:0000313" key="2">
    <source>
        <dbReference type="EMBL" id="SSA35536.1"/>
    </source>
</evidence>
<dbReference type="OrthoDB" id="5422338at2"/>
<accession>A0A2Y8ZVI2</accession>
<sequence length="288" mass="29994">MGALLSVDLQPMSITAADGATLAAFTRAATGDAPTVVLAHGWCLTHRAWLPVIEALPSAYGIVAYDQRGHGDSELGHGFLRGTGQETLRQLGSDLEFVISTAAPSGDLVLGGHSMGGMTLMAYAGGGGSLGRVRRVAFVATAAGGLRGLGLPAEKQVWTALAHVPFRMGPATRADRVVPMLFGRGASQSAIDATLADIRRTRTCVMAGFIKAITEHDEYAVLPDFAAIPTTVLVGSKDKLTPPVLAQRIVKKLPSASLVELDGKGHMLTYEATDDVVTALTGLTLLKP</sequence>
<dbReference type="SUPFAM" id="SSF53474">
    <property type="entry name" value="alpha/beta-Hydrolases"/>
    <property type="match status" value="1"/>
</dbReference>
<evidence type="ECO:0000259" key="1">
    <source>
        <dbReference type="Pfam" id="PF12697"/>
    </source>
</evidence>
<reference evidence="3" key="1">
    <citation type="submission" date="2016-10" db="EMBL/GenBank/DDBJ databases">
        <authorList>
            <person name="Varghese N."/>
            <person name="Submissions S."/>
        </authorList>
    </citation>
    <scope>NUCLEOTIDE SEQUENCE [LARGE SCALE GENOMIC DNA]</scope>
    <source>
        <strain evidence="3">DSM 22951</strain>
    </source>
</reference>
<name>A0A2Y8ZVI2_9MICO</name>
<dbReference type="PRINTS" id="PR00111">
    <property type="entry name" value="ABHYDROLASE"/>
</dbReference>
<dbReference type="RefSeq" id="WP_109686883.1">
    <property type="nucleotide sequence ID" value="NZ_QGDN01000001.1"/>
</dbReference>
<protein>
    <submittedName>
        <fullName evidence="2">Pimeloyl-ACP methyl ester carboxylesterase</fullName>
    </submittedName>
</protein>
<organism evidence="2 3">
    <name type="scientific">Branchiibius hedensis</name>
    <dbReference type="NCBI Taxonomy" id="672460"/>
    <lineage>
        <taxon>Bacteria</taxon>
        <taxon>Bacillati</taxon>
        <taxon>Actinomycetota</taxon>
        <taxon>Actinomycetes</taxon>
        <taxon>Micrococcales</taxon>
        <taxon>Dermacoccaceae</taxon>
        <taxon>Branchiibius</taxon>
    </lineage>
</organism>
<dbReference type="InterPro" id="IPR029058">
    <property type="entry name" value="AB_hydrolase_fold"/>
</dbReference>